<dbReference type="SUPFAM" id="SSF52540">
    <property type="entry name" value="P-loop containing nucleoside triphosphate hydrolases"/>
    <property type="match status" value="1"/>
</dbReference>
<dbReference type="RefSeq" id="WP_137100851.1">
    <property type="nucleotide sequence ID" value="NZ_CP039865.1"/>
</dbReference>
<proteinExistence type="inferred from homology"/>
<dbReference type="Pfam" id="PF00005">
    <property type="entry name" value="ABC_tran"/>
    <property type="match status" value="1"/>
</dbReference>
<dbReference type="InterPro" id="IPR017871">
    <property type="entry name" value="ABC_transporter-like_CS"/>
</dbReference>
<protein>
    <submittedName>
        <fullName evidence="6">ABC transporter ATP-binding protein</fullName>
    </submittedName>
</protein>
<dbReference type="InterPro" id="IPR003593">
    <property type="entry name" value="AAA+_ATPase"/>
</dbReference>
<dbReference type="InterPro" id="IPR027417">
    <property type="entry name" value="P-loop_NTPase"/>
</dbReference>
<keyword evidence="2" id="KW-0813">Transport</keyword>
<dbReference type="SUPFAM" id="SSF50331">
    <property type="entry name" value="MOP-like"/>
    <property type="match status" value="1"/>
</dbReference>
<dbReference type="InterPro" id="IPR003439">
    <property type="entry name" value="ABC_transporter-like_ATP-bd"/>
</dbReference>
<comment type="similarity">
    <text evidence="1">Belongs to the ABC transporter superfamily.</text>
</comment>
<evidence type="ECO:0000313" key="7">
    <source>
        <dbReference type="Proteomes" id="UP000298588"/>
    </source>
</evidence>
<reference evidence="6 7" key="1">
    <citation type="submission" date="2019-04" db="EMBL/GenBank/DDBJ databases">
        <title>Phreatobacter aquaticus sp. nov.</title>
        <authorList>
            <person name="Choi A."/>
            <person name="Baek K."/>
        </authorList>
    </citation>
    <scope>NUCLEOTIDE SEQUENCE [LARGE SCALE GENOMIC DNA]</scope>
    <source>
        <strain evidence="6 7">NMCR1094</strain>
    </source>
</reference>
<dbReference type="InterPro" id="IPR013611">
    <property type="entry name" value="Transp-assoc_OB_typ2"/>
</dbReference>
<dbReference type="Pfam" id="PF08402">
    <property type="entry name" value="TOBE_2"/>
    <property type="match status" value="1"/>
</dbReference>
<dbReference type="GO" id="GO:0016887">
    <property type="term" value="F:ATP hydrolysis activity"/>
    <property type="evidence" value="ECO:0007669"/>
    <property type="project" value="InterPro"/>
</dbReference>
<evidence type="ECO:0000256" key="1">
    <source>
        <dbReference type="ARBA" id="ARBA00005417"/>
    </source>
</evidence>
<dbReference type="PROSITE" id="PS50893">
    <property type="entry name" value="ABC_TRANSPORTER_2"/>
    <property type="match status" value="1"/>
</dbReference>
<accession>A0A4D7QU90</accession>
<dbReference type="GO" id="GO:0015847">
    <property type="term" value="P:putrescine transport"/>
    <property type="evidence" value="ECO:0007669"/>
    <property type="project" value="UniProtKB-ARBA"/>
</dbReference>
<dbReference type="PANTHER" id="PTHR42781:SF4">
    <property type="entry name" value="SPERMIDINE_PUTRESCINE IMPORT ATP-BINDING PROTEIN POTA"/>
    <property type="match status" value="1"/>
</dbReference>
<evidence type="ECO:0000256" key="3">
    <source>
        <dbReference type="ARBA" id="ARBA00022741"/>
    </source>
</evidence>
<name>A0A4D7QU90_9HYPH</name>
<dbReference type="Gene3D" id="3.40.50.300">
    <property type="entry name" value="P-loop containing nucleotide triphosphate hydrolases"/>
    <property type="match status" value="1"/>
</dbReference>
<dbReference type="GO" id="GO:0043190">
    <property type="term" value="C:ATP-binding cassette (ABC) transporter complex"/>
    <property type="evidence" value="ECO:0007669"/>
    <property type="project" value="InterPro"/>
</dbReference>
<dbReference type="GO" id="GO:0005524">
    <property type="term" value="F:ATP binding"/>
    <property type="evidence" value="ECO:0007669"/>
    <property type="project" value="UniProtKB-KW"/>
</dbReference>
<evidence type="ECO:0000259" key="5">
    <source>
        <dbReference type="PROSITE" id="PS50893"/>
    </source>
</evidence>
<keyword evidence="3" id="KW-0547">Nucleotide-binding</keyword>
<keyword evidence="7" id="KW-1185">Reference proteome</keyword>
<feature type="domain" description="ABC transporter" evidence="5">
    <location>
        <begin position="8"/>
        <end position="238"/>
    </location>
</feature>
<dbReference type="KEGG" id="paqt:E8L99_18035"/>
<evidence type="ECO:0000313" key="6">
    <source>
        <dbReference type="EMBL" id="QCK87522.1"/>
    </source>
</evidence>
<sequence>MTDSMTFLDIQGAAKTFGGTTVLDGVDLTVARGEFISLLGPSGCGKTTLLRIVAGLLTGDRGTVTLDGEEISRKPPHHRDVGVVFQSYALFPHLTVAENVAFGLEARGAPKAEIEATVRRFLDLAHMASFADRSVKMLSGGQQQRVAVARALAVQPKLLLLDEPFSALDRKLRETMQIELKRLLRELNITAIFVTHDQDEALVMSDRIAVMNRGQIEQLADPETIYRRPATPFALEFVGLSTRIAGKVAEATPDGVVAIDTAYGRIRANGRYTPGSPVLIGIRPERMAFGPNAAENTIKVTLTDIVFQGSRIQAHFASSEDRPIQIESSETVPAGLSPGGETEVSWNIADTLLYPDVAA</sequence>
<evidence type="ECO:0000256" key="2">
    <source>
        <dbReference type="ARBA" id="ARBA00022448"/>
    </source>
</evidence>
<keyword evidence="4 6" id="KW-0067">ATP-binding</keyword>
<dbReference type="InterPro" id="IPR050093">
    <property type="entry name" value="ABC_SmlMolc_Importer"/>
</dbReference>
<organism evidence="6 7">
    <name type="scientific">Phreatobacter aquaticus</name>
    <dbReference type="NCBI Taxonomy" id="2570229"/>
    <lineage>
        <taxon>Bacteria</taxon>
        <taxon>Pseudomonadati</taxon>
        <taxon>Pseudomonadota</taxon>
        <taxon>Alphaproteobacteria</taxon>
        <taxon>Hyphomicrobiales</taxon>
        <taxon>Phreatobacteraceae</taxon>
        <taxon>Phreatobacter</taxon>
    </lineage>
</organism>
<dbReference type="InterPro" id="IPR008995">
    <property type="entry name" value="Mo/tungstate-bd_C_term_dom"/>
</dbReference>
<dbReference type="EMBL" id="CP039865">
    <property type="protein sequence ID" value="QCK87522.1"/>
    <property type="molecule type" value="Genomic_DNA"/>
</dbReference>
<dbReference type="Proteomes" id="UP000298588">
    <property type="component" value="Chromosome"/>
</dbReference>
<dbReference type="PANTHER" id="PTHR42781">
    <property type="entry name" value="SPERMIDINE/PUTRESCINE IMPORT ATP-BINDING PROTEIN POTA"/>
    <property type="match status" value="1"/>
</dbReference>
<dbReference type="GO" id="GO:0022857">
    <property type="term" value="F:transmembrane transporter activity"/>
    <property type="evidence" value="ECO:0007669"/>
    <property type="project" value="InterPro"/>
</dbReference>
<dbReference type="FunFam" id="3.40.50.300:FF:000133">
    <property type="entry name" value="Spermidine/putrescine import ATP-binding protein PotA"/>
    <property type="match status" value="1"/>
</dbReference>
<dbReference type="OrthoDB" id="9802264at2"/>
<gene>
    <name evidence="6" type="ORF">E8L99_18035</name>
</gene>
<dbReference type="AlphaFoldDB" id="A0A4D7QU90"/>
<dbReference type="SMART" id="SM00382">
    <property type="entry name" value="AAA"/>
    <property type="match status" value="1"/>
</dbReference>
<dbReference type="PROSITE" id="PS00211">
    <property type="entry name" value="ABC_TRANSPORTER_1"/>
    <property type="match status" value="1"/>
</dbReference>
<evidence type="ECO:0000256" key="4">
    <source>
        <dbReference type="ARBA" id="ARBA00022840"/>
    </source>
</evidence>